<protein>
    <recommendedName>
        <fullName evidence="9">Flagellar M-ring protein</fullName>
    </recommendedName>
</protein>
<dbReference type="Pfam" id="PF08345">
    <property type="entry name" value="YscJ_FliF_C"/>
    <property type="match status" value="1"/>
</dbReference>
<reference evidence="14 15" key="1">
    <citation type="submission" date="2017-05" db="EMBL/GenBank/DDBJ databases">
        <authorList>
            <person name="Varghese N."/>
            <person name="Submissions S."/>
        </authorList>
    </citation>
    <scope>NUCLEOTIDE SEQUENCE [LARGE SCALE GENOMIC DNA]</scope>
    <source>
        <strain evidence="14 15">DSM 26001</strain>
    </source>
</reference>
<dbReference type="NCBIfam" id="TIGR00206">
    <property type="entry name" value="fliF"/>
    <property type="match status" value="1"/>
</dbReference>
<keyword evidence="8 9" id="KW-0975">Bacterial flagellum</keyword>
<keyword evidence="15" id="KW-1185">Reference proteome</keyword>
<feature type="transmembrane region" description="Helical" evidence="11">
    <location>
        <begin position="440"/>
        <end position="458"/>
    </location>
</feature>
<dbReference type="Gene3D" id="3.30.300.30">
    <property type="match status" value="1"/>
</dbReference>
<dbReference type="InterPro" id="IPR043427">
    <property type="entry name" value="YscJ/FliF"/>
</dbReference>
<proteinExistence type="inferred from homology"/>
<gene>
    <name evidence="14" type="ORF">SAMN06295970_12193</name>
</gene>
<dbReference type="Pfam" id="PF01514">
    <property type="entry name" value="YscJ_FliF"/>
    <property type="match status" value="1"/>
</dbReference>
<keyword evidence="4" id="KW-1003">Cell membrane</keyword>
<evidence type="ECO:0000256" key="3">
    <source>
        <dbReference type="ARBA" id="ARBA00007971"/>
    </source>
</evidence>
<evidence type="ECO:0000256" key="2">
    <source>
        <dbReference type="ARBA" id="ARBA00004651"/>
    </source>
</evidence>
<comment type="caution">
    <text evidence="14">The sequence shown here is derived from an EMBL/GenBank/DDBJ whole genome shotgun (WGS) entry which is preliminary data.</text>
</comment>
<dbReference type="InterPro" id="IPR013556">
    <property type="entry name" value="Flag_M-ring_C"/>
</dbReference>
<evidence type="ECO:0000256" key="7">
    <source>
        <dbReference type="ARBA" id="ARBA00023136"/>
    </source>
</evidence>
<feature type="domain" description="Flagellar M-ring C-terminal" evidence="13">
    <location>
        <begin position="249"/>
        <end position="389"/>
    </location>
</feature>
<keyword evidence="6 11" id="KW-1133">Transmembrane helix</keyword>
<evidence type="ECO:0000313" key="14">
    <source>
        <dbReference type="EMBL" id="SMP74775.1"/>
    </source>
</evidence>
<keyword evidence="7 11" id="KW-0472">Membrane</keyword>
<dbReference type="PANTHER" id="PTHR30046:SF0">
    <property type="entry name" value="FLAGELLAR M-RING PROTEIN"/>
    <property type="match status" value="1"/>
</dbReference>
<evidence type="ECO:0000256" key="10">
    <source>
        <dbReference type="SAM" id="MobiDB-lite"/>
    </source>
</evidence>
<evidence type="ECO:0000256" key="11">
    <source>
        <dbReference type="SAM" id="Phobius"/>
    </source>
</evidence>
<dbReference type="RefSeq" id="WP_283444528.1">
    <property type="nucleotide sequence ID" value="NZ_FXUL01000021.1"/>
</dbReference>
<name>A0ABY1QLE5_9BURK</name>
<feature type="region of interest" description="Disordered" evidence="10">
    <location>
        <begin position="290"/>
        <end position="323"/>
    </location>
</feature>
<comment type="similarity">
    <text evidence="3 9">Belongs to the FliF family.</text>
</comment>
<keyword evidence="14" id="KW-0966">Cell projection</keyword>
<dbReference type="InterPro" id="IPR045851">
    <property type="entry name" value="AMP-bd_C_sf"/>
</dbReference>
<evidence type="ECO:0000256" key="9">
    <source>
        <dbReference type="PIRNR" id="PIRNR004862"/>
    </source>
</evidence>
<feature type="compositionally biased region" description="Low complexity" evidence="10">
    <location>
        <begin position="305"/>
        <end position="323"/>
    </location>
</feature>
<keyword evidence="14" id="KW-0969">Cilium</keyword>
<dbReference type="EMBL" id="FXUL01000021">
    <property type="protein sequence ID" value="SMP74775.1"/>
    <property type="molecule type" value="Genomic_DNA"/>
</dbReference>
<dbReference type="PIRSF" id="PIRSF004862">
    <property type="entry name" value="FliF"/>
    <property type="match status" value="1"/>
</dbReference>
<comment type="subcellular location">
    <subcellularLocation>
        <location evidence="1 9">Bacterial flagellum basal body</location>
    </subcellularLocation>
    <subcellularLocation>
        <location evidence="2">Cell membrane</location>
        <topology evidence="2">Multi-pass membrane protein</topology>
    </subcellularLocation>
</comment>
<evidence type="ECO:0000259" key="12">
    <source>
        <dbReference type="Pfam" id="PF01514"/>
    </source>
</evidence>
<dbReference type="InterPro" id="IPR000067">
    <property type="entry name" value="FlgMring_FliF"/>
</dbReference>
<keyword evidence="14" id="KW-0282">Flagellum</keyword>
<sequence length="493" mass="52503">MLEKIRQQTLALGALARVAVAAMLFLLLAGAVALAWRLMAPEYQVLFSELDAQDASAIISELERMKVMHRLQDEGRTILVESHDVYPVRLKLMSKGVNLRGTVGFELFSDSDFGMTEFAQKINYQRAMQGELARTIMALEEVRAARVHLVIPDSGLLRRGDSHGKASITITTRPGRQLQPAQVLGIQRLVAAAVPQIEPAAVTILDNRGVALNAAADADSGTALAGGDARLDIKRQTEAYFIEKAGKVLDRAVGPGRAIVTVDALLNHEALKVTQEQVLVAAGNGGEGAVVRSKQTSQSEGRPRAAAGAQTSDAGAAARSDSSINEVEFQHGKRIEQIVTAPGAIRRLSVGVVLPETLPPARAQKLTEVVSMAVGLNQARGDAIAVYSLETLAGARHESQAAEAPATDAPPAGTDAFARIARPGGAGATPVSRDELGHAYALPAALLILALSLAMLFLRRRRADAVRLSDSERVRMLHELQEWLAPRSPGGMR</sequence>
<keyword evidence="5 11" id="KW-0812">Transmembrane</keyword>
<dbReference type="PANTHER" id="PTHR30046">
    <property type="entry name" value="FLAGELLAR M-RING PROTEIN"/>
    <property type="match status" value="1"/>
</dbReference>
<evidence type="ECO:0000256" key="8">
    <source>
        <dbReference type="ARBA" id="ARBA00023143"/>
    </source>
</evidence>
<evidence type="ECO:0000259" key="13">
    <source>
        <dbReference type="Pfam" id="PF08345"/>
    </source>
</evidence>
<evidence type="ECO:0000256" key="6">
    <source>
        <dbReference type="ARBA" id="ARBA00022989"/>
    </source>
</evidence>
<comment type="function">
    <text evidence="9">The M ring may be actively involved in energy transduction.</text>
</comment>
<feature type="domain" description="Flagellar M-ring N-terminal" evidence="12">
    <location>
        <begin position="40"/>
        <end position="213"/>
    </location>
</feature>
<dbReference type="InterPro" id="IPR006182">
    <property type="entry name" value="FliF_N_dom"/>
</dbReference>
<evidence type="ECO:0000256" key="5">
    <source>
        <dbReference type="ARBA" id="ARBA00022692"/>
    </source>
</evidence>
<evidence type="ECO:0000256" key="4">
    <source>
        <dbReference type="ARBA" id="ARBA00022475"/>
    </source>
</evidence>
<dbReference type="Proteomes" id="UP001158049">
    <property type="component" value="Unassembled WGS sequence"/>
</dbReference>
<accession>A0ABY1QLE5</accession>
<dbReference type="PRINTS" id="PR01009">
    <property type="entry name" value="FLGMRINGFLIF"/>
</dbReference>
<evidence type="ECO:0000313" key="15">
    <source>
        <dbReference type="Proteomes" id="UP001158049"/>
    </source>
</evidence>
<evidence type="ECO:0000256" key="1">
    <source>
        <dbReference type="ARBA" id="ARBA00004117"/>
    </source>
</evidence>
<organism evidence="14 15">
    <name type="scientific">Noviherbaspirillum suwonense</name>
    <dbReference type="NCBI Taxonomy" id="1224511"/>
    <lineage>
        <taxon>Bacteria</taxon>
        <taxon>Pseudomonadati</taxon>
        <taxon>Pseudomonadota</taxon>
        <taxon>Betaproteobacteria</taxon>
        <taxon>Burkholderiales</taxon>
        <taxon>Oxalobacteraceae</taxon>
        <taxon>Noviherbaspirillum</taxon>
    </lineage>
</organism>